<dbReference type="PANTHER" id="PTHR42755:SF1">
    <property type="entry name" value="3-DEOXY-D-MANNO-OCTULOSONIC ACID TRANSFERASE, MITOCHONDRIAL-RELATED"/>
    <property type="match status" value="1"/>
</dbReference>
<evidence type="ECO:0000259" key="12">
    <source>
        <dbReference type="Pfam" id="PF04413"/>
    </source>
</evidence>
<reference evidence="13 14" key="1">
    <citation type="submission" date="2014-03" db="EMBL/GenBank/DDBJ databases">
        <title>The draft genome sequence of Thalassospira mesophila JCM 18969.</title>
        <authorList>
            <person name="Lai Q."/>
            <person name="Shao Z."/>
        </authorList>
    </citation>
    <scope>NUCLEOTIDE SEQUENCE [LARGE SCALE GENOMIC DNA]</scope>
    <source>
        <strain evidence="13 14">JCM 18969</strain>
    </source>
</reference>
<feature type="domain" description="3-deoxy-D-manno-octulosonic-acid transferase N-terminal" evidence="12">
    <location>
        <begin position="35"/>
        <end position="210"/>
    </location>
</feature>
<dbReference type="OrthoDB" id="9789797at2"/>
<comment type="function">
    <text evidence="1 10">Involved in lipopolysaccharide (LPS) biosynthesis. Catalyzes the transfer of 3-deoxy-D-manno-octulosonate (Kdo) residue(s) from CMP-Kdo to lipid IV(A), the tetraacyldisaccharide-1,4'-bisphosphate precursor of lipid A.</text>
</comment>
<evidence type="ECO:0000256" key="4">
    <source>
        <dbReference type="ARBA" id="ARBA00019077"/>
    </source>
</evidence>
<feature type="site" description="Transition state stabilizer" evidence="9">
    <location>
        <position position="208"/>
    </location>
</feature>
<dbReference type="Gene3D" id="3.40.50.2000">
    <property type="entry name" value="Glycogen Phosphorylase B"/>
    <property type="match status" value="1"/>
</dbReference>
<keyword evidence="10" id="KW-0472">Membrane</keyword>
<dbReference type="STRING" id="1293891.TMES_06200"/>
<keyword evidence="10" id="KW-0448">Lipopolysaccharide biosynthesis</keyword>
<evidence type="ECO:0000256" key="2">
    <source>
        <dbReference type="ARBA" id="ARBA00004713"/>
    </source>
</evidence>
<comment type="subcellular location">
    <subcellularLocation>
        <location evidence="10">Cell membrane</location>
    </subcellularLocation>
</comment>
<comment type="catalytic activity">
    <reaction evidence="7 10">
        <text>lipid IVA (E. coli) + CMP-3-deoxy-beta-D-manno-octulosonate = alpha-Kdo-(2-&gt;6)-lipid IVA (E. coli) + CMP + H(+)</text>
        <dbReference type="Rhea" id="RHEA:28066"/>
        <dbReference type="ChEBI" id="CHEBI:15378"/>
        <dbReference type="ChEBI" id="CHEBI:58603"/>
        <dbReference type="ChEBI" id="CHEBI:60364"/>
        <dbReference type="ChEBI" id="CHEBI:60377"/>
        <dbReference type="ChEBI" id="CHEBI:85987"/>
        <dbReference type="EC" id="2.4.99.12"/>
    </reaction>
</comment>
<dbReference type="EMBL" id="JFKA01000002">
    <property type="protein sequence ID" value="OSQ39596.1"/>
    <property type="molecule type" value="Genomic_DNA"/>
</dbReference>
<dbReference type="InterPro" id="IPR039901">
    <property type="entry name" value="Kdotransferase"/>
</dbReference>
<dbReference type="Gene3D" id="3.40.50.11720">
    <property type="entry name" value="3-Deoxy-D-manno-octulosonic-acid transferase, N-terminal domain"/>
    <property type="match status" value="1"/>
</dbReference>
<dbReference type="RefSeq" id="WP_085580545.1">
    <property type="nucleotide sequence ID" value="NZ_JFKA01000002.1"/>
</dbReference>
<evidence type="ECO:0000256" key="10">
    <source>
        <dbReference type="RuleBase" id="RU365103"/>
    </source>
</evidence>
<evidence type="ECO:0000256" key="8">
    <source>
        <dbReference type="PIRSR" id="PIRSR639901-1"/>
    </source>
</evidence>
<keyword evidence="5 10" id="KW-0808">Transferase</keyword>
<evidence type="ECO:0000313" key="14">
    <source>
        <dbReference type="Proteomes" id="UP000193391"/>
    </source>
</evidence>
<sequence>MSLFYAYRAATRMLGPVVGLYLHRRKNRGKEDPGRIGERFGHPGQRRPDGPLIWIHGASVGESLSALPVIDRLQRDYPEFHILVTTGTVTSARMMLERLPDGVIHQFIPVDRQVYVARFLHHWRPDIALWLESDLWPNILTRARKAGTKIALLNGRISEHSFKSYRRFSSFIRPVMACFNVVLAQTSEETAHFTELGAPNVITTGNLKFAALPLPVEDADLHKTRDQIEGRPIWLASSTFEGEETIAADIHVKLREKHRGLLTIIVPRHPNRAPAIEANLMARGLRVARRSMGHIITRDTDIFLGDTIGEMGLYYRLAPICFIGKTLCVGGGQNPLEPARLGCAILHGPDMSNFSEISREMLAERACRPCSDADDLARQLDQLLSNQPACQALTDAARTYANSKAEVLDRTMSAINDLLVACRGPHARP</sequence>
<feature type="site" description="Transition state stabilizer" evidence="9">
    <location>
        <position position="132"/>
    </location>
</feature>
<accession>A0A1Y2L287</accession>
<feature type="compositionally biased region" description="Basic and acidic residues" evidence="11">
    <location>
        <begin position="29"/>
        <end position="48"/>
    </location>
</feature>
<evidence type="ECO:0000256" key="11">
    <source>
        <dbReference type="SAM" id="MobiDB-lite"/>
    </source>
</evidence>
<comment type="caution">
    <text evidence="13">The sequence shown here is derived from an EMBL/GenBank/DDBJ whole genome shotgun (WGS) entry which is preliminary data.</text>
</comment>
<dbReference type="GO" id="GO:0009244">
    <property type="term" value="P:lipopolysaccharide core region biosynthetic process"/>
    <property type="evidence" value="ECO:0007669"/>
    <property type="project" value="UniProtKB-UniRule"/>
</dbReference>
<dbReference type="Proteomes" id="UP000193391">
    <property type="component" value="Unassembled WGS sequence"/>
</dbReference>
<keyword evidence="10" id="KW-1003">Cell membrane</keyword>
<evidence type="ECO:0000256" key="3">
    <source>
        <dbReference type="ARBA" id="ARBA00012621"/>
    </source>
</evidence>
<dbReference type="GO" id="GO:0043842">
    <property type="term" value="F:Kdo transferase activity"/>
    <property type="evidence" value="ECO:0007669"/>
    <property type="project" value="UniProtKB-EC"/>
</dbReference>
<evidence type="ECO:0000256" key="9">
    <source>
        <dbReference type="PIRSR" id="PIRSR639901-2"/>
    </source>
</evidence>
<comment type="similarity">
    <text evidence="10">Belongs to the glycosyltransferase group 1 family.</text>
</comment>
<dbReference type="FunFam" id="3.40.50.11720:FF:000001">
    <property type="entry name" value="3-deoxy-D-manno-octulosonic acid transferase"/>
    <property type="match status" value="1"/>
</dbReference>
<evidence type="ECO:0000313" key="13">
    <source>
        <dbReference type="EMBL" id="OSQ39596.1"/>
    </source>
</evidence>
<feature type="active site" description="Proton acceptor" evidence="8">
    <location>
        <position position="62"/>
    </location>
</feature>
<dbReference type="InterPro" id="IPR038107">
    <property type="entry name" value="Glycos_transf_N_sf"/>
</dbReference>
<dbReference type="SUPFAM" id="SSF53756">
    <property type="entry name" value="UDP-Glycosyltransferase/glycogen phosphorylase"/>
    <property type="match status" value="1"/>
</dbReference>
<dbReference type="PANTHER" id="PTHR42755">
    <property type="entry name" value="3-DEOXY-MANNO-OCTULOSONATE CYTIDYLYLTRANSFERASE"/>
    <property type="match status" value="1"/>
</dbReference>
<dbReference type="AlphaFoldDB" id="A0A1Y2L287"/>
<evidence type="ECO:0000256" key="6">
    <source>
        <dbReference type="ARBA" id="ARBA00031445"/>
    </source>
</evidence>
<dbReference type="UniPathway" id="UPA00958"/>
<dbReference type="Pfam" id="PF04413">
    <property type="entry name" value="Glycos_transf_N"/>
    <property type="match status" value="1"/>
</dbReference>
<dbReference type="GO" id="GO:0005886">
    <property type="term" value="C:plasma membrane"/>
    <property type="evidence" value="ECO:0007669"/>
    <property type="project" value="UniProtKB-SubCell"/>
</dbReference>
<protein>
    <recommendedName>
        <fullName evidence="4 10">3-deoxy-D-manno-octulosonic acid transferase</fullName>
        <shortName evidence="10">Kdo transferase</shortName>
        <ecNumber evidence="3 10">2.4.99.12</ecNumber>
    </recommendedName>
    <alternativeName>
        <fullName evidence="6 10">Lipid IV(A) 3-deoxy-D-manno-octulosonic acid transferase</fullName>
    </alternativeName>
</protein>
<dbReference type="EC" id="2.4.99.12" evidence="3 10"/>
<evidence type="ECO:0000256" key="5">
    <source>
        <dbReference type="ARBA" id="ARBA00022679"/>
    </source>
</evidence>
<organism evidence="13 14">
    <name type="scientific">Thalassospira mesophila</name>
    <dbReference type="NCBI Taxonomy" id="1293891"/>
    <lineage>
        <taxon>Bacteria</taxon>
        <taxon>Pseudomonadati</taxon>
        <taxon>Pseudomonadota</taxon>
        <taxon>Alphaproteobacteria</taxon>
        <taxon>Rhodospirillales</taxon>
        <taxon>Thalassospiraceae</taxon>
        <taxon>Thalassospira</taxon>
    </lineage>
</organism>
<proteinExistence type="inferred from homology"/>
<comment type="pathway">
    <text evidence="2 10">Bacterial outer membrane biogenesis; LPS core biosynthesis.</text>
</comment>
<evidence type="ECO:0000256" key="1">
    <source>
        <dbReference type="ARBA" id="ARBA00003394"/>
    </source>
</evidence>
<evidence type="ECO:0000256" key="7">
    <source>
        <dbReference type="ARBA" id="ARBA00049183"/>
    </source>
</evidence>
<name>A0A1Y2L287_9PROT</name>
<gene>
    <name evidence="13" type="ORF">TMES_06200</name>
</gene>
<feature type="region of interest" description="Disordered" evidence="11">
    <location>
        <begin position="27"/>
        <end position="48"/>
    </location>
</feature>
<dbReference type="InterPro" id="IPR007507">
    <property type="entry name" value="Glycos_transf_N"/>
</dbReference>
<dbReference type="GO" id="GO:0009245">
    <property type="term" value="P:lipid A biosynthetic process"/>
    <property type="evidence" value="ECO:0007669"/>
    <property type="project" value="TreeGrafter"/>
</dbReference>
<keyword evidence="14" id="KW-1185">Reference proteome</keyword>